<evidence type="ECO:0000313" key="2">
    <source>
        <dbReference type="Proteomes" id="UP000217895"/>
    </source>
</evidence>
<keyword evidence="2" id="KW-1185">Reference proteome</keyword>
<accession>A0A1Z4JHM1</accession>
<reference evidence="1 2" key="1">
    <citation type="submission" date="2017-06" db="EMBL/GenBank/DDBJ databases">
        <title>Genome sequencing of cyanobaciteial culture collection at National Institute for Environmental Studies (NIES).</title>
        <authorList>
            <person name="Hirose Y."/>
            <person name="Shimura Y."/>
            <person name="Fujisawa T."/>
            <person name="Nakamura Y."/>
            <person name="Kawachi M."/>
        </authorList>
    </citation>
    <scope>NUCLEOTIDE SEQUENCE [LARGE SCALE GENOMIC DNA]</scope>
    <source>
        <strain evidence="1 2">NIES-2135</strain>
    </source>
</reference>
<sequence length="72" mass="8553">MNLQVAHPMEKLQRQVQKLVDSKLLKPNDSLWKIALLYGDDWSFWKQELEAFEFSMKDPVSELLAVESWEED</sequence>
<dbReference type="Pfam" id="PF14217">
    <property type="entry name" value="DUF4327"/>
    <property type="match status" value="1"/>
</dbReference>
<protein>
    <recommendedName>
        <fullName evidence="3">DUF4327 domain-containing protein</fullName>
    </recommendedName>
</protein>
<name>A0A1Z4JHM1_LEPBY</name>
<gene>
    <name evidence="1" type="ORF">NIES2135_30920</name>
</gene>
<evidence type="ECO:0008006" key="3">
    <source>
        <dbReference type="Google" id="ProtNLM"/>
    </source>
</evidence>
<proteinExistence type="predicted"/>
<dbReference type="EMBL" id="AP018203">
    <property type="protein sequence ID" value="BAY56262.1"/>
    <property type="molecule type" value="Genomic_DNA"/>
</dbReference>
<organism evidence="1 2">
    <name type="scientific">Leptolyngbya boryana NIES-2135</name>
    <dbReference type="NCBI Taxonomy" id="1973484"/>
    <lineage>
        <taxon>Bacteria</taxon>
        <taxon>Bacillati</taxon>
        <taxon>Cyanobacteriota</taxon>
        <taxon>Cyanophyceae</taxon>
        <taxon>Leptolyngbyales</taxon>
        <taxon>Leptolyngbyaceae</taxon>
        <taxon>Leptolyngbya group</taxon>
        <taxon>Leptolyngbya</taxon>
    </lineage>
</organism>
<evidence type="ECO:0000313" key="1">
    <source>
        <dbReference type="EMBL" id="BAY56262.1"/>
    </source>
</evidence>
<dbReference type="Proteomes" id="UP000217895">
    <property type="component" value="Chromosome"/>
</dbReference>
<dbReference type="InterPro" id="IPR025477">
    <property type="entry name" value="DUF4327"/>
</dbReference>
<dbReference type="AlphaFoldDB" id="A0A1Z4JHM1"/>